<dbReference type="CDD" id="cd07481">
    <property type="entry name" value="Peptidases_S8_BacillopeptidaseF-like"/>
    <property type="match status" value="1"/>
</dbReference>
<dbReference type="EMBL" id="BMJD01000003">
    <property type="protein sequence ID" value="GGB32628.1"/>
    <property type="molecule type" value="Genomic_DNA"/>
</dbReference>
<dbReference type="InterPro" id="IPR015500">
    <property type="entry name" value="Peptidase_S8_subtilisin-rel"/>
</dbReference>
<keyword evidence="4 6" id="KW-0720">Serine protease</keyword>
<dbReference type="Gene3D" id="2.60.120.200">
    <property type="match status" value="2"/>
</dbReference>
<dbReference type="SUPFAM" id="SSF52743">
    <property type="entry name" value="Subtilisin-like"/>
    <property type="match status" value="1"/>
</dbReference>
<evidence type="ECO:0000256" key="1">
    <source>
        <dbReference type="ARBA" id="ARBA00011073"/>
    </source>
</evidence>
<feature type="region of interest" description="Disordered" evidence="7">
    <location>
        <begin position="1136"/>
        <end position="1156"/>
    </location>
</feature>
<accession>A0A9W5TVC1</accession>
<dbReference type="PANTHER" id="PTHR43399">
    <property type="entry name" value="SUBTILISIN-RELATED"/>
    <property type="match status" value="1"/>
</dbReference>
<reference evidence="9" key="1">
    <citation type="journal article" date="2014" name="Int. J. Syst. Evol. Microbiol.">
        <title>Complete genome sequence of Corynebacterium casei LMG S-19264T (=DSM 44701T), isolated from a smear-ripened cheese.</title>
        <authorList>
            <consortium name="US DOE Joint Genome Institute (JGI-PGF)"/>
            <person name="Walter F."/>
            <person name="Albersmeier A."/>
            <person name="Kalinowski J."/>
            <person name="Ruckert C."/>
        </authorList>
    </citation>
    <scope>NUCLEOTIDE SEQUENCE</scope>
    <source>
        <strain evidence="9">CGMCC 1.15454</strain>
    </source>
</reference>
<dbReference type="GO" id="GO:0004252">
    <property type="term" value="F:serine-type endopeptidase activity"/>
    <property type="evidence" value="ECO:0007669"/>
    <property type="project" value="UniProtKB-UniRule"/>
</dbReference>
<dbReference type="SUPFAM" id="SSF49464">
    <property type="entry name" value="Carboxypeptidase regulatory domain-like"/>
    <property type="match status" value="2"/>
</dbReference>
<dbReference type="PROSITE" id="PS51257">
    <property type="entry name" value="PROKAR_LIPOPROTEIN"/>
    <property type="match status" value="1"/>
</dbReference>
<dbReference type="InterPro" id="IPR036852">
    <property type="entry name" value="Peptidase_S8/S53_dom_sf"/>
</dbReference>
<dbReference type="InterPro" id="IPR013320">
    <property type="entry name" value="ConA-like_dom_sf"/>
</dbReference>
<dbReference type="InterPro" id="IPR033857">
    <property type="entry name" value="Bacillopeptidase_F"/>
</dbReference>
<feature type="region of interest" description="Disordered" evidence="7">
    <location>
        <begin position="1430"/>
        <end position="1457"/>
    </location>
</feature>
<comment type="similarity">
    <text evidence="1 6">Belongs to the peptidase S8 family.</text>
</comment>
<dbReference type="InterPro" id="IPR013783">
    <property type="entry name" value="Ig-like_fold"/>
</dbReference>
<feature type="domain" description="Peptidase S8/S53" evidence="8">
    <location>
        <begin position="224"/>
        <end position="511"/>
    </location>
</feature>
<sequence length="1758" mass="190708">MKIRKSKFTRLLSVITAIILLFSCGWPGLGQVKAQSDSDASTSLHKSQPQSKTKISKDLKGKFKKKDQLTFLVKFKEQVDTKKVADEAVNKAKKNSLSMAKTELKKRTAVVSALRAKSLDTQATVKQFLQKQKKAGNIKSFDSFYIVNTMAVTGTKEVAEELAKFGEIEKILPNRTRHLIEGNHTKTKEKALAQSKVETSDDNTVEPNIEHIGAPQVWKMGIDGTGTVVASIDTGVQWDHPALKEKYRGYDPDNSDQPNNEFNWFDATGGDQDAPYDDNSHGTHSTGTIVGSEADGSNQIGVAPGAKWIAAKAFGAKGTGLDTDILAAGEWMLAPKDANGNPHPEKAPDIVNNSWGGGAGLDELYRPMVKSWRAAGIFPVFAAGNVDLDNPGGPGSVASPGNFPESFAVGATNNNDELASFSLQGPSPYDEIKPEVVAPGVGIRSSIPGADYGGKNGTSMAAPAVSGTVALLLQANASLKVDEVEDILLNTAKPLTDNDFPNSPNNGYGHGLIQAFHAVSSVVSGLGTVEGTVSQEGEDNEPPTYQHEAPDQSYAGIDIPLEMSAQDNVVVKGVKLQYRSSKNDEWQTTKAELVDGNYKDGVYDAIIPGDSVGEPSVEYRWTIADYGGNDVTTDIYKVDVKPGITTGYSTDFETPPVGWTSYGISNYWEWGKPTSGPGKAFSGDNVYATNLDGGTSNMSTATLEMPPIDLPGGESYLRFKQWYSFYMAGDVAVSRGYILISTDQENWTRLGEFGGDGESDGWVDGEFSLSKYAGQRVYIAFQYASLGNMDKPGWYLDDVKLSDTPLHQDEEPPTYDQQTPSKAYAGMKLPLTIDVQDNYSVEQVELQYRGADSSDWQSVQAELVEGDKSDGTYSVTIPGEDVNEPSITYRWHLVDYGGNEVTSDTYEVPVGTPVTIGYSTDFESDPGWISYGNNNSWERGTPTSGPEHAISGDNVYATNLDGDYPDGSDAYLEMPPLELPDGNAYLQFKHWYKFTDYDYTRDFGEVLVSTDQENWEPLARFNTYGSIWQYVEADLSDYAGKTVYVAFHIESDETGGHEPGWYLDDVTLSDTSIFRSNQAHLGVMPHHQNSQALKKIKAEKTLEKAKSSKKTLKKSKKLNKKSVDLDNMKPAKRENVKTPFASHKASKNNKTREHVSSLPLNATVSVQETGIFTKTDPRDGSYSMIHPEGTYTLEADAYGFRSQTQSVEIPKDGKADAKFTLQPIPKGTITGKVTNKSTGEPVANATVMLMEDPAIAPVKTDENGNYSFTAYEGNYTLHVSALKYHSKDVDVMIKGDESTEKDVQLKPFIGTPGEIGYDDGTPENARAFNEAGNGWAVKMSLPEGQDSAMVTGGKFLFWNDLFPSPGGDKFKVEIWDAGGKDGAPGKKLAGPVDATAIRDETQWTKVDLSELGVIVDGDFYMVYIQTKDGDQSPGLATDENSPNAGRSWQMGGGSWSPSPADQGNYMIRALVSYELTPPVITSPKGNSFTNDSTITVKGEAKKGATVDIMNNGDKVVTTDTTDDGKFSADITLKDGENVLTATASTDAGTTEPSDTVTVTLDQDKPRITIDSPKDRSKTNKMVANVNGTVSDKHLDWVKVNGKKANIDEDGSYSQRVLLDNGENNIKVVAQDKAGNKTTKTVTVFAKSDAPEISNLKPAEDQYLNTGQSVIISMDTEPGLHPTFMIHLPLANPSSAKTSSIKELPMMETTPGHYIGVWTATSMKNVKGAGIEVIVKDDYGNVSRKEADGELFINVPKSD</sequence>
<feature type="active site" description="Charge relay system" evidence="5 6">
    <location>
        <position position="281"/>
    </location>
</feature>
<protein>
    <recommendedName>
        <fullName evidence="8">Peptidase S8/S53 domain-containing protein</fullName>
    </recommendedName>
</protein>
<evidence type="ECO:0000259" key="8">
    <source>
        <dbReference type="Pfam" id="PF00082"/>
    </source>
</evidence>
<dbReference type="FunFam" id="3.40.50.200:FF:000043">
    <property type="entry name" value="Peptidase S8"/>
    <property type="match status" value="1"/>
</dbReference>
<dbReference type="NCBIfam" id="NF038128">
    <property type="entry name" value="choice_anch_J"/>
    <property type="match status" value="2"/>
</dbReference>
<dbReference type="Pfam" id="PF13620">
    <property type="entry name" value="CarboxypepD_reg"/>
    <property type="match status" value="1"/>
</dbReference>
<dbReference type="RefSeq" id="WP_188724688.1">
    <property type="nucleotide sequence ID" value="NZ_BMJD01000003.1"/>
</dbReference>
<reference evidence="9" key="2">
    <citation type="submission" date="2020-09" db="EMBL/GenBank/DDBJ databases">
        <authorList>
            <person name="Sun Q."/>
            <person name="Zhou Y."/>
        </authorList>
    </citation>
    <scope>NUCLEOTIDE SEQUENCE</scope>
    <source>
        <strain evidence="9">CGMCC 1.15454</strain>
    </source>
</reference>
<dbReference type="Pfam" id="PF09136">
    <property type="entry name" value="Glucodextran_B"/>
    <property type="match status" value="2"/>
</dbReference>
<keyword evidence="2 6" id="KW-0645">Protease</keyword>
<evidence type="ECO:0000313" key="9">
    <source>
        <dbReference type="EMBL" id="GGB32628.1"/>
    </source>
</evidence>
<evidence type="ECO:0000256" key="4">
    <source>
        <dbReference type="ARBA" id="ARBA00022825"/>
    </source>
</evidence>
<evidence type="ECO:0000256" key="7">
    <source>
        <dbReference type="SAM" id="MobiDB-lite"/>
    </source>
</evidence>
<comment type="caution">
    <text evidence="9">The sequence shown here is derived from an EMBL/GenBank/DDBJ whole genome shotgun (WGS) entry which is preliminary data.</text>
</comment>
<dbReference type="InterPro" id="IPR023828">
    <property type="entry name" value="Peptidase_S8_Ser-AS"/>
</dbReference>
<evidence type="ECO:0000313" key="10">
    <source>
        <dbReference type="Proteomes" id="UP000621492"/>
    </source>
</evidence>
<gene>
    <name evidence="9" type="ORF">GCM10011409_07550</name>
</gene>
<name>A0A9W5TVC1_9BACI</name>
<dbReference type="InterPro" id="IPR051048">
    <property type="entry name" value="Peptidase_S8/S53_subtilisin"/>
</dbReference>
<dbReference type="InterPro" id="IPR008969">
    <property type="entry name" value="CarboxyPept-like_regulatory"/>
</dbReference>
<proteinExistence type="inferred from homology"/>
<evidence type="ECO:0000256" key="5">
    <source>
        <dbReference type="PIRSR" id="PIRSR615500-1"/>
    </source>
</evidence>
<dbReference type="Gene3D" id="2.60.40.10">
    <property type="entry name" value="Immunoglobulins"/>
    <property type="match status" value="2"/>
</dbReference>
<dbReference type="Gene3D" id="2.60.40.1120">
    <property type="entry name" value="Carboxypeptidase-like, regulatory domain"/>
    <property type="match status" value="2"/>
</dbReference>
<dbReference type="Gene3D" id="3.40.50.200">
    <property type="entry name" value="Peptidase S8/S53 domain"/>
    <property type="match status" value="1"/>
</dbReference>
<evidence type="ECO:0000256" key="6">
    <source>
        <dbReference type="PROSITE-ProRule" id="PRU01240"/>
    </source>
</evidence>
<keyword evidence="10" id="KW-1185">Reference proteome</keyword>
<dbReference type="Pfam" id="PF00082">
    <property type="entry name" value="Peptidase_S8"/>
    <property type="match status" value="1"/>
</dbReference>
<keyword evidence="3 6" id="KW-0378">Hydrolase</keyword>
<feature type="active site" description="Charge relay system" evidence="5 6">
    <location>
        <position position="233"/>
    </location>
</feature>
<dbReference type="InterPro" id="IPR000209">
    <property type="entry name" value="Peptidase_S8/S53_dom"/>
</dbReference>
<dbReference type="PROSITE" id="PS51892">
    <property type="entry name" value="SUBTILASE"/>
    <property type="match status" value="1"/>
</dbReference>
<dbReference type="PROSITE" id="PS00138">
    <property type="entry name" value="SUBTILASE_SER"/>
    <property type="match status" value="1"/>
</dbReference>
<dbReference type="GO" id="GO:0006508">
    <property type="term" value="P:proteolysis"/>
    <property type="evidence" value="ECO:0007669"/>
    <property type="project" value="UniProtKB-KW"/>
</dbReference>
<evidence type="ECO:0000256" key="3">
    <source>
        <dbReference type="ARBA" id="ARBA00022801"/>
    </source>
</evidence>
<dbReference type="SUPFAM" id="SSF49899">
    <property type="entry name" value="Concanavalin A-like lectins/glucanases"/>
    <property type="match status" value="2"/>
</dbReference>
<dbReference type="PANTHER" id="PTHR43399:SF4">
    <property type="entry name" value="CELL WALL-ASSOCIATED PROTEASE"/>
    <property type="match status" value="1"/>
</dbReference>
<feature type="region of interest" description="Disordered" evidence="7">
    <location>
        <begin position="250"/>
        <end position="283"/>
    </location>
</feature>
<organism evidence="9 10">
    <name type="scientific">Lentibacillus populi</name>
    <dbReference type="NCBI Taxonomy" id="1827502"/>
    <lineage>
        <taxon>Bacteria</taxon>
        <taxon>Bacillati</taxon>
        <taxon>Bacillota</taxon>
        <taxon>Bacilli</taxon>
        <taxon>Bacillales</taxon>
        <taxon>Bacillaceae</taxon>
        <taxon>Lentibacillus</taxon>
    </lineage>
</organism>
<dbReference type="Proteomes" id="UP000621492">
    <property type="component" value="Unassembled WGS sequence"/>
</dbReference>
<evidence type="ECO:0000256" key="2">
    <source>
        <dbReference type="ARBA" id="ARBA00022670"/>
    </source>
</evidence>
<feature type="active site" description="Charge relay system" evidence="5 6">
    <location>
        <position position="459"/>
    </location>
</feature>
<dbReference type="Pfam" id="PF20773">
    <property type="entry name" value="InhA-like_MAM"/>
    <property type="match status" value="1"/>
</dbReference>
<dbReference type="PRINTS" id="PR00723">
    <property type="entry name" value="SUBTILISIN"/>
</dbReference>